<dbReference type="PANTHER" id="PTHR10972">
    <property type="entry name" value="OXYSTEROL-BINDING PROTEIN-RELATED"/>
    <property type="match status" value="1"/>
</dbReference>
<evidence type="ECO:0000256" key="5">
    <source>
        <dbReference type="RuleBase" id="RU003845"/>
    </source>
</evidence>
<dbReference type="AlphaFoldDB" id="A0A8K0GD29"/>
<feature type="compositionally biased region" description="Polar residues" evidence="6">
    <location>
        <begin position="271"/>
        <end position="281"/>
    </location>
</feature>
<keyword evidence="2 5" id="KW-0445">Lipid transport</keyword>
<dbReference type="Gene3D" id="2.30.29.30">
    <property type="entry name" value="Pleckstrin-homology domain (PH domain)/Phosphotyrosine-binding domain (PTB)"/>
    <property type="match status" value="1"/>
</dbReference>
<feature type="region of interest" description="Disordered" evidence="6">
    <location>
        <begin position="253"/>
        <end position="343"/>
    </location>
</feature>
<dbReference type="PROSITE" id="PS50003">
    <property type="entry name" value="PH_DOMAIN"/>
    <property type="match status" value="1"/>
</dbReference>
<reference evidence="8" key="1">
    <citation type="submission" date="2019-08" db="EMBL/GenBank/DDBJ databases">
        <title>The genome of the North American firefly Photinus pyralis.</title>
        <authorList>
            <consortium name="Photinus pyralis genome working group"/>
            <person name="Fallon T.R."/>
            <person name="Sander Lower S.E."/>
            <person name="Weng J.-K."/>
        </authorList>
    </citation>
    <scope>NUCLEOTIDE SEQUENCE</scope>
    <source>
        <strain evidence="8">TRF0915ILg1</strain>
        <tissue evidence="8">Whole body</tissue>
    </source>
</reference>
<evidence type="ECO:0000313" key="9">
    <source>
        <dbReference type="Proteomes" id="UP000801492"/>
    </source>
</evidence>
<dbReference type="CDD" id="cd13290">
    <property type="entry name" value="PH_ORP9"/>
    <property type="match status" value="1"/>
</dbReference>
<dbReference type="PROSITE" id="PS01013">
    <property type="entry name" value="OSBP"/>
    <property type="match status" value="1"/>
</dbReference>
<dbReference type="FunFam" id="3.30.70.3490:FF:000001">
    <property type="entry name" value="Oxysterol-binding protein"/>
    <property type="match status" value="1"/>
</dbReference>
<evidence type="ECO:0000256" key="4">
    <source>
        <dbReference type="RuleBase" id="RU003844"/>
    </source>
</evidence>
<dbReference type="GO" id="GO:0006869">
    <property type="term" value="P:lipid transport"/>
    <property type="evidence" value="ECO:0007669"/>
    <property type="project" value="UniProtKB-KW"/>
</dbReference>
<dbReference type="Pfam" id="PF01237">
    <property type="entry name" value="Oxysterol_BP"/>
    <property type="match status" value="1"/>
</dbReference>
<keyword evidence="9" id="KW-1185">Reference proteome</keyword>
<dbReference type="GO" id="GO:0032934">
    <property type="term" value="F:sterol binding"/>
    <property type="evidence" value="ECO:0007669"/>
    <property type="project" value="TreeGrafter"/>
</dbReference>
<dbReference type="InterPro" id="IPR018494">
    <property type="entry name" value="Oxysterol-bd_CS"/>
</dbReference>
<dbReference type="GO" id="GO:0016020">
    <property type="term" value="C:membrane"/>
    <property type="evidence" value="ECO:0007669"/>
    <property type="project" value="TreeGrafter"/>
</dbReference>
<dbReference type="GO" id="GO:0005794">
    <property type="term" value="C:Golgi apparatus"/>
    <property type="evidence" value="ECO:0007669"/>
    <property type="project" value="TreeGrafter"/>
</dbReference>
<dbReference type="GO" id="GO:0005829">
    <property type="term" value="C:cytosol"/>
    <property type="evidence" value="ECO:0007669"/>
    <property type="project" value="TreeGrafter"/>
</dbReference>
<dbReference type="EMBL" id="VTPC01007591">
    <property type="protein sequence ID" value="KAF2893863.1"/>
    <property type="molecule type" value="Genomic_DNA"/>
</dbReference>
<evidence type="ECO:0000256" key="1">
    <source>
        <dbReference type="ARBA" id="ARBA00022448"/>
    </source>
</evidence>
<evidence type="ECO:0000256" key="2">
    <source>
        <dbReference type="ARBA" id="ARBA00023055"/>
    </source>
</evidence>
<gene>
    <name evidence="8" type="ORF">ILUMI_12304</name>
</gene>
<evidence type="ECO:0000256" key="3">
    <source>
        <dbReference type="ARBA" id="ARBA00023121"/>
    </source>
</evidence>
<protein>
    <recommendedName>
        <fullName evidence="5">Oxysterol-binding protein</fullName>
    </recommendedName>
</protein>
<dbReference type="Gene3D" id="3.30.70.3490">
    <property type="match status" value="1"/>
</dbReference>
<dbReference type="Pfam" id="PF00169">
    <property type="entry name" value="PH"/>
    <property type="match status" value="1"/>
</dbReference>
<name>A0A8K0GD29_IGNLU</name>
<organism evidence="8 9">
    <name type="scientific">Ignelater luminosus</name>
    <name type="common">Cucubano</name>
    <name type="synonym">Pyrophorus luminosus</name>
    <dbReference type="NCBI Taxonomy" id="2038154"/>
    <lineage>
        <taxon>Eukaryota</taxon>
        <taxon>Metazoa</taxon>
        <taxon>Ecdysozoa</taxon>
        <taxon>Arthropoda</taxon>
        <taxon>Hexapoda</taxon>
        <taxon>Insecta</taxon>
        <taxon>Pterygota</taxon>
        <taxon>Neoptera</taxon>
        <taxon>Endopterygota</taxon>
        <taxon>Coleoptera</taxon>
        <taxon>Polyphaga</taxon>
        <taxon>Elateriformia</taxon>
        <taxon>Elateroidea</taxon>
        <taxon>Elateridae</taxon>
        <taxon>Agrypninae</taxon>
        <taxon>Pyrophorini</taxon>
        <taxon>Ignelater</taxon>
    </lineage>
</organism>
<feature type="domain" description="PH" evidence="7">
    <location>
        <begin position="1"/>
        <end position="98"/>
    </location>
</feature>
<dbReference type="SUPFAM" id="SSF50729">
    <property type="entry name" value="PH domain-like"/>
    <property type="match status" value="1"/>
</dbReference>
<sequence>MAVVEGFLSKWTNVMKGWQYRWFVLDENSGLLSYYTSKEKMMRGVRRGCVRLKGAVIGIDDEDDSTFTITVDYKTFHFQARDAEEREKWVRALEDTILRHANRMRWDSNRPPPTVKDFDNKVSEADAYLQLMIEQTKNLEDRIGSIADVEEKAKCQVILEHANAMLHNIKHSIVLLQIAKNTAYPVNGVYQPRSETSAINSTIATNSAEAVTLPGQTPVQQGVELGSECIEYSRRHSRTLVGPAAATTLAVPEMSYSSSEGEDDFYDANDSPFTPGSQAPTPTGVRPFSAEDIPNQPPMVSASPATDASNTAPRPSNAERLQNRSSISGEVDYDSLYDDDDESDVEMETQGSVIKHLLSQVKIGMDLTKVVLPTFILERRSLLEMYADYFAHPDIFVRIAELKTPRDRIMQVVKWYLSSYHAGRKSSVAKKPYNPILGEVFQCHWDVPPYSDTDSSDIVTDGPVPWATRNQLSFVAEQVSHHPPISAFYAEHYNKRISFNAHIYTKSKFLGLSVCVYNIGQGIVSVLDHDEEYIVTFPSGYGRSILTIPWIELGGSVSITCPKTGYYSNVEFLTKPFYGTKKHKITADVFGPDDKKPFVSISGEWNGVMEARWSDRQEKSEEFVNVNRLAIIKKRIRPISEQEENESRKLWKEVTRALRFNDIDKATNAKFQLEQKQRDEARERKLTNTEWETKLFRRESEDNWAYMKPLRGRIL</sequence>
<keyword evidence="3" id="KW-0446">Lipid-binding</keyword>
<evidence type="ECO:0000256" key="6">
    <source>
        <dbReference type="SAM" id="MobiDB-lite"/>
    </source>
</evidence>
<dbReference type="Gene3D" id="1.10.287.2720">
    <property type="match status" value="1"/>
</dbReference>
<keyword evidence="1 5" id="KW-0813">Transport</keyword>
<dbReference type="OrthoDB" id="14833at2759"/>
<feature type="compositionally biased region" description="Acidic residues" evidence="6">
    <location>
        <begin position="331"/>
        <end position="343"/>
    </location>
</feature>
<accession>A0A8K0GD29</accession>
<dbReference type="InterPro" id="IPR001849">
    <property type="entry name" value="PH_domain"/>
</dbReference>
<comment type="similarity">
    <text evidence="4">Belongs to the OSBP family.</text>
</comment>
<dbReference type="SUPFAM" id="SSF144000">
    <property type="entry name" value="Oxysterol-binding protein-like"/>
    <property type="match status" value="1"/>
</dbReference>
<feature type="compositionally biased region" description="Polar residues" evidence="6">
    <location>
        <begin position="303"/>
        <end position="328"/>
    </location>
</feature>
<dbReference type="Gene3D" id="2.40.160.120">
    <property type="match status" value="1"/>
</dbReference>
<dbReference type="Proteomes" id="UP000801492">
    <property type="component" value="Unassembled WGS sequence"/>
</dbReference>
<dbReference type="InterPro" id="IPR037239">
    <property type="entry name" value="OSBP_sf"/>
</dbReference>
<dbReference type="SMART" id="SM00233">
    <property type="entry name" value="PH"/>
    <property type="match status" value="1"/>
</dbReference>
<dbReference type="FunFam" id="2.30.29.30:FF:000450">
    <property type="entry name" value="Oxysterol-binding protein"/>
    <property type="match status" value="1"/>
</dbReference>
<dbReference type="FunFam" id="2.40.160.120:FF:000014">
    <property type="entry name" value="Oxysterol-binding protein"/>
    <property type="match status" value="1"/>
</dbReference>
<evidence type="ECO:0000259" key="7">
    <source>
        <dbReference type="PROSITE" id="PS50003"/>
    </source>
</evidence>
<proteinExistence type="inferred from homology"/>
<evidence type="ECO:0000313" key="8">
    <source>
        <dbReference type="EMBL" id="KAF2893863.1"/>
    </source>
</evidence>
<comment type="caution">
    <text evidence="8">The sequence shown here is derived from an EMBL/GenBank/DDBJ whole genome shotgun (WGS) entry which is preliminary data.</text>
</comment>
<dbReference type="InterPro" id="IPR000648">
    <property type="entry name" value="Oxysterol-bd"/>
</dbReference>
<dbReference type="InterPro" id="IPR011993">
    <property type="entry name" value="PH-like_dom_sf"/>
</dbReference>
<dbReference type="FunFam" id="1.10.287.2720:FF:000001">
    <property type="entry name" value="Oxysterol-binding OBPalpha"/>
    <property type="match status" value="1"/>
</dbReference>
<dbReference type="PANTHER" id="PTHR10972:SF200">
    <property type="entry name" value="OXYSTEROL-BINDING PROTEIN-RELATED PROTEIN 9"/>
    <property type="match status" value="1"/>
</dbReference>